<dbReference type="InterPro" id="IPR001611">
    <property type="entry name" value="Leu-rich_rpt"/>
</dbReference>
<dbReference type="Gene3D" id="3.80.10.10">
    <property type="entry name" value="Ribonuclease Inhibitor"/>
    <property type="match status" value="1"/>
</dbReference>
<dbReference type="Pfam" id="PF13516">
    <property type="entry name" value="LRR_6"/>
    <property type="match status" value="3"/>
</dbReference>
<dbReference type="EnsemblMetazoa" id="CapteT37241">
    <property type="protein sequence ID" value="CapteP37241"/>
    <property type="gene ID" value="CapteG37241"/>
</dbReference>
<dbReference type="InterPro" id="IPR052394">
    <property type="entry name" value="LRR-containing"/>
</dbReference>
<keyword evidence="3" id="KW-1185">Reference proteome</keyword>
<dbReference type="AlphaFoldDB" id="R7V4X2"/>
<feature type="non-terminal residue" evidence="1">
    <location>
        <position position="1"/>
    </location>
</feature>
<feature type="non-terminal residue" evidence="1">
    <location>
        <position position="129"/>
    </location>
</feature>
<reference evidence="3" key="1">
    <citation type="submission" date="2012-12" db="EMBL/GenBank/DDBJ databases">
        <authorList>
            <person name="Hellsten U."/>
            <person name="Grimwood J."/>
            <person name="Chapman J.A."/>
            <person name="Shapiro H."/>
            <person name="Aerts A."/>
            <person name="Otillar R.P."/>
            <person name="Terry A.Y."/>
            <person name="Boore J.L."/>
            <person name="Simakov O."/>
            <person name="Marletaz F."/>
            <person name="Cho S.-J."/>
            <person name="Edsinger-Gonzales E."/>
            <person name="Havlak P."/>
            <person name="Kuo D.-H."/>
            <person name="Larsson T."/>
            <person name="Lv J."/>
            <person name="Arendt D."/>
            <person name="Savage R."/>
            <person name="Osoegawa K."/>
            <person name="de Jong P."/>
            <person name="Lindberg D.R."/>
            <person name="Seaver E.C."/>
            <person name="Weisblat D.A."/>
            <person name="Putnam N.H."/>
            <person name="Grigoriev I.V."/>
            <person name="Rokhsar D.S."/>
        </authorList>
    </citation>
    <scope>NUCLEOTIDE SEQUENCE</scope>
    <source>
        <strain evidence="3">I ESC-2004</strain>
    </source>
</reference>
<protein>
    <submittedName>
        <fullName evidence="1 2">Uncharacterized protein</fullName>
    </submittedName>
</protein>
<evidence type="ECO:0000313" key="1">
    <source>
        <dbReference type="EMBL" id="ELU13604.1"/>
    </source>
</evidence>
<organism evidence="1">
    <name type="scientific">Capitella teleta</name>
    <name type="common">Polychaete worm</name>
    <dbReference type="NCBI Taxonomy" id="283909"/>
    <lineage>
        <taxon>Eukaryota</taxon>
        <taxon>Metazoa</taxon>
        <taxon>Spiralia</taxon>
        <taxon>Lophotrochozoa</taxon>
        <taxon>Annelida</taxon>
        <taxon>Polychaeta</taxon>
        <taxon>Sedentaria</taxon>
        <taxon>Scolecida</taxon>
        <taxon>Capitellidae</taxon>
        <taxon>Capitella</taxon>
    </lineage>
</organism>
<dbReference type="Proteomes" id="UP000014760">
    <property type="component" value="Unassembled WGS sequence"/>
</dbReference>
<dbReference type="SUPFAM" id="SSF52047">
    <property type="entry name" value="RNI-like"/>
    <property type="match status" value="1"/>
</dbReference>
<dbReference type="OrthoDB" id="120976at2759"/>
<evidence type="ECO:0000313" key="2">
    <source>
        <dbReference type="EnsemblMetazoa" id="CapteP37241"/>
    </source>
</evidence>
<dbReference type="SMART" id="SM00368">
    <property type="entry name" value="LRR_RI"/>
    <property type="match status" value="4"/>
</dbReference>
<dbReference type="STRING" id="283909.R7V4X2"/>
<proteinExistence type="predicted"/>
<dbReference type="InterPro" id="IPR032675">
    <property type="entry name" value="LRR_dom_sf"/>
</dbReference>
<dbReference type="EMBL" id="KB295064">
    <property type="protein sequence ID" value="ELU13604.1"/>
    <property type="molecule type" value="Genomic_DNA"/>
</dbReference>
<name>R7V4X2_CAPTE</name>
<dbReference type="HOGENOM" id="CLU_017147_2_2_1"/>
<reference evidence="1 3" key="2">
    <citation type="journal article" date="2013" name="Nature">
        <title>Insights into bilaterian evolution from three spiralian genomes.</title>
        <authorList>
            <person name="Simakov O."/>
            <person name="Marletaz F."/>
            <person name="Cho S.J."/>
            <person name="Edsinger-Gonzales E."/>
            <person name="Havlak P."/>
            <person name="Hellsten U."/>
            <person name="Kuo D.H."/>
            <person name="Larsson T."/>
            <person name="Lv J."/>
            <person name="Arendt D."/>
            <person name="Savage R."/>
            <person name="Osoegawa K."/>
            <person name="de Jong P."/>
            <person name="Grimwood J."/>
            <person name="Chapman J.A."/>
            <person name="Shapiro H."/>
            <person name="Aerts A."/>
            <person name="Otillar R.P."/>
            <person name="Terry A.Y."/>
            <person name="Boore J.L."/>
            <person name="Grigoriev I.V."/>
            <person name="Lindberg D.R."/>
            <person name="Seaver E.C."/>
            <person name="Weisblat D.A."/>
            <person name="Putnam N.H."/>
            <person name="Rokhsar D.S."/>
        </authorList>
    </citation>
    <scope>NUCLEOTIDE SEQUENCE</scope>
    <source>
        <strain evidence="1 3">I ESC-2004</strain>
    </source>
</reference>
<dbReference type="PANTHER" id="PTHR24114:SF2">
    <property type="entry name" value="F-BOX DOMAIN-CONTAINING PROTEIN-RELATED"/>
    <property type="match status" value="1"/>
</dbReference>
<sequence length="129" mass="14193">GSGFFQNNVNIHEINLANNMVDSKGCEYLADMLKENNDSLEVLDIAWNHVRTRGAVEIGQAIGVNTSLVKLDLAWNGFGVEGCEQLSKSLVGNCSLMELNLTCNRLNDEALKMILNALKENSVLQKLKV</sequence>
<reference evidence="2" key="3">
    <citation type="submission" date="2015-06" db="UniProtKB">
        <authorList>
            <consortium name="EnsemblMetazoa"/>
        </authorList>
    </citation>
    <scope>IDENTIFICATION</scope>
</reference>
<dbReference type="PANTHER" id="PTHR24114">
    <property type="entry name" value="LEUCINE RICH REPEAT FAMILY PROTEIN"/>
    <property type="match status" value="1"/>
</dbReference>
<evidence type="ECO:0000313" key="3">
    <source>
        <dbReference type="Proteomes" id="UP000014760"/>
    </source>
</evidence>
<dbReference type="EMBL" id="AMQN01018904">
    <property type="status" value="NOT_ANNOTATED_CDS"/>
    <property type="molecule type" value="Genomic_DNA"/>
</dbReference>
<gene>
    <name evidence="1" type="ORF">CAPTEDRAFT_37241</name>
</gene>
<accession>R7V4X2</accession>